<dbReference type="EMBL" id="JAZAQF010000078">
    <property type="protein sequence ID" value="MFG3818608.1"/>
    <property type="molecule type" value="Genomic_DNA"/>
</dbReference>
<reference evidence="2" key="1">
    <citation type="journal article" date="2024" name="Algal Res.">
        <title>Biochemical, toxicological and genomic investigation of a high-biomass producing Limnothrix strain isolated from Italian shallow drinking water reservoir.</title>
        <authorList>
            <person name="Simonazzi M."/>
            <person name="Shishido T.K."/>
            <person name="Delbaje E."/>
            <person name="Wahlsten M."/>
            <person name="Fewer D.P."/>
            <person name="Sivonen K."/>
            <person name="Pezzolesi L."/>
            <person name="Pistocchi R."/>
        </authorList>
    </citation>
    <scope>NUCLEOTIDE SEQUENCE [LARGE SCALE GENOMIC DNA]</scope>
    <source>
        <strain evidence="2">LRLZ20PSL1</strain>
    </source>
</reference>
<protein>
    <submittedName>
        <fullName evidence="1">DUF2358 domain-containing protein</fullName>
    </submittedName>
</protein>
<organism evidence="1 2">
    <name type="scientific">Limnothrix redekei LRLZ20PSL1</name>
    <dbReference type="NCBI Taxonomy" id="3112953"/>
    <lineage>
        <taxon>Bacteria</taxon>
        <taxon>Bacillati</taxon>
        <taxon>Cyanobacteriota</taxon>
        <taxon>Cyanophyceae</taxon>
        <taxon>Pseudanabaenales</taxon>
        <taxon>Pseudanabaenaceae</taxon>
        <taxon>Limnothrix</taxon>
    </lineage>
</organism>
<evidence type="ECO:0000313" key="2">
    <source>
        <dbReference type="Proteomes" id="UP001604335"/>
    </source>
</evidence>
<dbReference type="Proteomes" id="UP001604335">
    <property type="component" value="Unassembled WGS sequence"/>
</dbReference>
<sequence length="130" mass="15461">MESIVEILKADYQKFPKDQTFEIYDREVYFKDPTSEFRGIDRYRKTIAFIDQWFQDPCLTLHEIAVMTDRTIRTDWTLTWTTPLPWKPRIAITGWSELGLNSQGLINSHIDYWQCSLWDVLKQHVSRASG</sequence>
<accession>A0ABW7CBU1</accession>
<proteinExistence type="predicted"/>
<dbReference type="PANTHER" id="PTHR34123">
    <property type="entry name" value="OS04G0578200 PROTEIN"/>
    <property type="match status" value="1"/>
</dbReference>
<dbReference type="PANTHER" id="PTHR34123:SF1">
    <property type="entry name" value="OS04G0578200 PROTEIN"/>
    <property type="match status" value="1"/>
</dbReference>
<dbReference type="SUPFAM" id="SSF54427">
    <property type="entry name" value="NTF2-like"/>
    <property type="match status" value="1"/>
</dbReference>
<evidence type="ECO:0000313" key="1">
    <source>
        <dbReference type="EMBL" id="MFG3818608.1"/>
    </source>
</evidence>
<dbReference type="InterPro" id="IPR032710">
    <property type="entry name" value="NTF2-like_dom_sf"/>
</dbReference>
<keyword evidence="2" id="KW-1185">Reference proteome</keyword>
<dbReference type="Pfam" id="PF10184">
    <property type="entry name" value="DUF2358"/>
    <property type="match status" value="1"/>
</dbReference>
<dbReference type="Gene3D" id="3.10.450.50">
    <property type="match status" value="1"/>
</dbReference>
<gene>
    <name evidence="1" type="ORF">VPK24_13235</name>
</gene>
<comment type="caution">
    <text evidence="1">The sequence shown here is derived from an EMBL/GenBank/DDBJ whole genome shotgun (WGS) entry which is preliminary data.</text>
</comment>
<dbReference type="InterPro" id="IPR018790">
    <property type="entry name" value="DUF2358"/>
</dbReference>
<name>A0ABW7CBU1_9CYAN</name>